<dbReference type="AlphaFoldDB" id="A0A108UB77"/>
<evidence type="ECO:0000313" key="2">
    <source>
        <dbReference type="EMBL" id="KWS05923.1"/>
    </source>
</evidence>
<evidence type="ECO:0008006" key="4">
    <source>
        <dbReference type="Google" id="ProtNLM"/>
    </source>
</evidence>
<protein>
    <recommendedName>
        <fullName evidence="4">DUF2846 domain-containing protein</fullName>
    </recommendedName>
</protein>
<feature type="chain" id="PRO_5007131837" description="DUF2846 domain-containing protein" evidence="1">
    <location>
        <begin position="24"/>
        <end position="207"/>
    </location>
</feature>
<organism evidence="2 3">
    <name type="scientific">Lysobacter capsici AZ78</name>
    <dbReference type="NCBI Taxonomy" id="1444315"/>
    <lineage>
        <taxon>Bacteria</taxon>
        <taxon>Pseudomonadati</taxon>
        <taxon>Pseudomonadota</taxon>
        <taxon>Gammaproteobacteria</taxon>
        <taxon>Lysobacterales</taxon>
        <taxon>Lysobacteraceae</taxon>
        <taxon>Lysobacter</taxon>
    </lineage>
</organism>
<keyword evidence="3" id="KW-1185">Reference proteome</keyword>
<sequence length="207" mass="23326">MQMLKLLRGALLLLLLGSMPVLAKNPLMAPAADQNPKPEPGKALLVFLRPSAMGGMYSSTVYDAPDEATRFLGVVNYKHRLAVQMTPGQHRMMVVGENADFVDVTLDADKTYYLLVRPRPGFGKYRFSLLPLHNRADAEYSLLADYFKEWMDKTHYVSKTPAADAWYEEHKDSVAQKKADYLIKWNKMLPQDRAPLVLNADDGVPAR</sequence>
<accession>A0A108UB77</accession>
<evidence type="ECO:0000256" key="1">
    <source>
        <dbReference type="SAM" id="SignalP"/>
    </source>
</evidence>
<evidence type="ECO:0000313" key="3">
    <source>
        <dbReference type="Proteomes" id="UP000023435"/>
    </source>
</evidence>
<comment type="caution">
    <text evidence="2">The sequence shown here is derived from an EMBL/GenBank/DDBJ whole genome shotgun (WGS) entry which is preliminary data.</text>
</comment>
<gene>
    <name evidence="2" type="ORF">AZ78_3477</name>
</gene>
<reference evidence="2 3" key="1">
    <citation type="journal article" date="2014" name="Genome Announc.">
        <title>Draft Genome Sequence of Lysobacter capsici AZ78, a Bacterium Antagonistic to Plant-Pathogenic Oomycetes.</title>
        <authorList>
            <person name="Puopolo G."/>
            <person name="Sonego P."/>
            <person name="Engelen K."/>
            <person name="Pertot I."/>
        </authorList>
    </citation>
    <scope>NUCLEOTIDE SEQUENCE [LARGE SCALE GENOMIC DNA]</scope>
    <source>
        <strain evidence="2 3">AZ78</strain>
    </source>
</reference>
<name>A0A108UB77_9GAMM</name>
<feature type="signal peptide" evidence="1">
    <location>
        <begin position="1"/>
        <end position="23"/>
    </location>
</feature>
<keyword evidence="1" id="KW-0732">Signal</keyword>
<dbReference type="Proteomes" id="UP000023435">
    <property type="component" value="Unassembled WGS sequence"/>
</dbReference>
<proteinExistence type="predicted"/>
<dbReference type="EMBL" id="JAJA02000001">
    <property type="protein sequence ID" value="KWS05923.1"/>
    <property type="molecule type" value="Genomic_DNA"/>
</dbReference>